<evidence type="ECO:0000313" key="2">
    <source>
        <dbReference type="Proteomes" id="UP000240883"/>
    </source>
</evidence>
<accession>A0A2T2NLZ0</accession>
<dbReference type="AlphaFoldDB" id="A0A2T2NLZ0"/>
<organism evidence="1 2">
    <name type="scientific">Corynespora cassiicola Philippines</name>
    <dbReference type="NCBI Taxonomy" id="1448308"/>
    <lineage>
        <taxon>Eukaryota</taxon>
        <taxon>Fungi</taxon>
        <taxon>Dikarya</taxon>
        <taxon>Ascomycota</taxon>
        <taxon>Pezizomycotina</taxon>
        <taxon>Dothideomycetes</taxon>
        <taxon>Pleosporomycetidae</taxon>
        <taxon>Pleosporales</taxon>
        <taxon>Corynesporascaceae</taxon>
        <taxon>Corynespora</taxon>
    </lineage>
</organism>
<dbReference type="Proteomes" id="UP000240883">
    <property type="component" value="Unassembled WGS sequence"/>
</dbReference>
<protein>
    <submittedName>
        <fullName evidence="1">Uncharacterized protein</fullName>
    </submittedName>
</protein>
<keyword evidence="2" id="KW-1185">Reference proteome</keyword>
<name>A0A2T2NLZ0_CORCC</name>
<gene>
    <name evidence="1" type="ORF">BS50DRAFT_574827</name>
</gene>
<proteinExistence type="predicted"/>
<dbReference type="EMBL" id="KZ678136">
    <property type="protein sequence ID" value="PSN66400.1"/>
    <property type="molecule type" value="Genomic_DNA"/>
</dbReference>
<sequence length="196" mass="20841">MADALVPPANLPTAKTKISSTYRCETPTRPPTGPLYHCICERSLPSSTYQSHLITAAETGRPSPKNKRLCMHRTAPTQSSGGNAHIPPRRNLPTPSHVPHPPRFLAPCCCWALTYKCGSVEGSMRAEMGKGPPLATQAKPEALTFWAFQCSLDPRASFANARSPGGASCFGWAAACTHKAGQDISGPPNGSRTAAF</sequence>
<reference evidence="1 2" key="1">
    <citation type="journal article" date="2018" name="Front. Microbiol.">
        <title>Genome-Wide Analysis of Corynespora cassiicola Leaf Fall Disease Putative Effectors.</title>
        <authorList>
            <person name="Lopez D."/>
            <person name="Ribeiro S."/>
            <person name="Label P."/>
            <person name="Fumanal B."/>
            <person name="Venisse J.S."/>
            <person name="Kohler A."/>
            <person name="de Oliveira R.R."/>
            <person name="Labutti K."/>
            <person name="Lipzen A."/>
            <person name="Lail K."/>
            <person name="Bauer D."/>
            <person name="Ohm R.A."/>
            <person name="Barry K.W."/>
            <person name="Spatafora J."/>
            <person name="Grigoriev I.V."/>
            <person name="Martin F.M."/>
            <person name="Pujade-Renaud V."/>
        </authorList>
    </citation>
    <scope>NUCLEOTIDE SEQUENCE [LARGE SCALE GENOMIC DNA]</scope>
    <source>
        <strain evidence="1 2">Philippines</strain>
    </source>
</reference>
<evidence type="ECO:0000313" key="1">
    <source>
        <dbReference type="EMBL" id="PSN66400.1"/>
    </source>
</evidence>